<evidence type="ECO:0000256" key="3">
    <source>
        <dbReference type="ARBA" id="ARBA00023163"/>
    </source>
</evidence>
<proteinExistence type="predicted"/>
<sequence length="173" mass="19320">MQYSIQYPRVTIELLTDSHLLSLSRREADLAFRIKPFDEPDIVSRNLLHMPYGAYTAADYPLPLAGDGEGAGLITMDAAFNSMPDVAWLQRMLPHARVVFRSNARAVQAKMCLQGTGVAVLPRPLGDAIAGLQRIDLGEDPPVRETWIGYHRDMRRLARLRALLDLVIARLAD</sequence>
<accession>A0ABQ2P4B6</accession>
<evidence type="ECO:0000313" key="6">
    <source>
        <dbReference type="Proteomes" id="UP000637267"/>
    </source>
</evidence>
<reference evidence="6" key="1">
    <citation type="journal article" date="2019" name="Int. J. Syst. Evol. Microbiol.">
        <title>The Global Catalogue of Microorganisms (GCM) 10K type strain sequencing project: providing services to taxonomists for standard genome sequencing and annotation.</title>
        <authorList>
            <consortium name="The Broad Institute Genomics Platform"/>
            <consortium name="The Broad Institute Genome Sequencing Center for Infectious Disease"/>
            <person name="Wu L."/>
            <person name="Ma J."/>
        </authorList>
    </citation>
    <scope>NUCLEOTIDE SEQUENCE [LARGE SCALE GENOMIC DNA]</scope>
    <source>
        <strain evidence="6">CGMCC 1.8859</strain>
    </source>
</reference>
<comment type="caution">
    <text evidence="5">The sequence shown here is derived from an EMBL/GenBank/DDBJ whole genome shotgun (WGS) entry which is preliminary data.</text>
</comment>
<dbReference type="InterPro" id="IPR050176">
    <property type="entry name" value="LTTR"/>
</dbReference>
<dbReference type="RefSeq" id="WP_229708544.1">
    <property type="nucleotide sequence ID" value="NZ_BMLX01000001.1"/>
</dbReference>
<dbReference type="PANTHER" id="PTHR30579:SF3">
    <property type="entry name" value="TRANSCRIPTIONAL REGULATORY PROTEIN"/>
    <property type="match status" value="1"/>
</dbReference>
<dbReference type="InterPro" id="IPR005119">
    <property type="entry name" value="LysR_subst-bd"/>
</dbReference>
<keyword evidence="2" id="KW-0238">DNA-binding</keyword>
<dbReference type="CDD" id="cd05466">
    <property type="entry name" value="PBP2_LTTR_substrate"/>
    <property type="match status" value="1"/>
</dbReference>
<evidence type="ECO:0000256" key="1">
    <source>
        <dbReference type="ARBA" id="ARBA00023015"/>
    </source>
</evidence>
<dbReference type="PANTHER" id="PTHR30579">
    <property type="entry name" value="TRANSCRIPTIONAL REGULATOR"/>
    <property type="match status" value="1"/>
</dbReference>
<keyword evidence="3" id="KW-0804">Transcription</keyword>
<feature type="domain" description="LysR substrate-binding" evidence="4">
    <location>
        <begin position="6"/>
        <end position="171"/>
    </location>
</feature>
<keyword evidence="1" id="KW-0805">Transcription regulation</keyword>
<dbReference type="EMBL" id="BMLX01000001">
    <property type="protein sequence ID" value="GGP17752.1"/>
    <property type="molecule type" value="Genomic_DNA"/>
</dbReference>
<gene>
    <name evidence="5" type="ORF">GCM10010970_01370</name>
</gene>
<organism evidence="5 6">
    <name type="scientific">Silvimonas iriomotensis</name>
    <dbReference type="NCBI Taxonomy" id="449662"/>
    <lineage>
        <taxon>Bacteria</taxon>
        <taxon>Pseudomonadati</taxon>
        <taxon>Pseudomonadota</taxon>
        <taxon>Betaproteobacteria</taxon>
        <taxon>Neisseriales</taxon>
        <taxon>Chitinibacteraceae</taxon>
        <taxon>Silvimonas</taxon>
    </lineage>
</organism>
<name>A0ABQ2P4B6_9NEIS</name>
<keyword evidence="6" id="KW-1185">Reference proteome</keyword>
<dbReference type="Gene3D" id="3.40.190.290">
    <property type="match status" value="1"/>
</dbReference>
<protein>
    <recommendedName>
        <fullName evidence="4">LysR substrate-binding domain-containing protein</fullName>
    </recommendedName>
</protein>
<dbReference type="SUPFAM" id="SSF53850">
    <property type="entry name" value="Periplasmic binding protein-like II"/>
    <property type="match status" value="1"/>
</dbReference>
<evidence type="ECO:0000256" key="2">
    <source>
        <dbReference type="ARBA" id="ARBA00023125"/>
    </source>
</evidence>
<evidence type="ECO:0000259" key="4">
    <source>
        <dbReference type="Pfam" id="PF03466"/>
    </source>
</evidence>
<evidence type="ECO:0000313" key="5">
    <source>
        <dbReference type="EMBL" id="GGP17752.1"/>
    </source>
</evidence>
<dbReference type="Pfam" id="PF03466">
    <property type="entry name" value="LysR_substrate"/>
    <property type="match status" value="1"/>
</dbReference>
<dbReference type="Proteomes" id="UP000637267">
    <property type="component" value="Unassembled WGS sequence"/>
</dbReference>